<dbReference type="PANTHER" id="PTHR21621:SF0">
    <property type="entry name" value="BETA-CITRYLGLUTAMATE SYNTHASE B-RELATED"/>
    <property type="match status" value="1"/>
</dbReference>
<keyword evidence="4" id="KW-1185">Reference proteome</keyword>
<protein>
    <submittedName>
        <fullName evidence="3">Glutathione synthase/RimK-type ligase-like ATP-grasp enzyme</fullName>
    </submittedName>
</protein>
<dbReference type="InterPro" id="IPR011761">
    <property type="entry name" value="ATP-grasp"/>
</dbReference>
<evidence type="ECO:0000313" key="3">
    <source>
        <dbReference type="EMBL" id="MBA8932046.1"/>
    </source>
</evidence>
<feature type="domain" description="ATP-grasp" evidence="2">
    <location>
        <begin position="73"/>
        <end position="259"/>
    </location>
</feature>
<name>A0ABR6BZI2_9PSEU</name>
<dbReference type="Pfam" id="PF08443">
    <property type="entry name" value="RimK"/>
    <property type="match status" value="1"/>
</dbReference>
<reference evidence="3 4" key="1">
    <citation type="submission" date="2020-08" db="EMBL/GenBank/DDBJ databases">
        <title>Genomic Encyclopedia of Archaeal and Bacterial Type Strains, Phase II (KMG-II): from individual species to whole genera.</title>
        <authorList>
            <person name="Goeker M."/>
        </authorList>
    </citation>
    <scope>NUCLEOTIDE SEQUENCE [LARGE SCALE GENOMIC DNA]</scope>
    <source>
        <strain evidence="3 4">DSM 43850</strain>
    </source>
</reference>
<dbReference type="InterPro" id="IPR011009">
    <property type="entry name" value="Kinase-like_dom_sf"/>
</dbReference>
<comment type="caution">
    <text evidence="3">The sequence shown here is derived from an EMBL/GenBank/DDBJ whole genome shotgun (WGS) entry which is preliminary data.</text>
</comment>
<evidence type="ECO:0000313" key="4">
    <source>
        <dbReference type="Proteomes" id="UP000517916"/>
    </source>
</evidence>
<evidence type="ECO:0000259" key="2">
    <source>
        <dbReference type="PROSITE" id="PS50975"/>
    </source>
</evidence>
<gene>
    <name evidence="3" type="ORF">BC739_009305</name>
</gene>
<dbReference type="InterPro" id="IPR002575">
    <property type="entry name" value="Aminoglycoside_PTrfase"/>
</dbReference>
<dbReference type="SUPFAM" id="SSF56059">
    <property type="entry name" value="Glutathione synthetase ATP-binding domain-like"/>
    <property type="match status" value="1"/>
</dbReference>
<dbReference type="Gene3D" id="3.30.470.20">
    <property type="entry name" value="ATP-grasp fold, B domain"/>
    <property type="match status" value="1"/>
</dbReference>
<dbReference type="EMBL" id="JACJID010000010">
    <property type="protein sequence ID" value="MBA8932046.1"/>
    <property type="molecule type" value="Genomic_DNA"/>
</dbReference>
<keyword evidence="1" id="KW-0067">ATP-binding</keyword>
<dbReference type="PANTHER" id="PTHR21621">
    <property type="entry name" value="RIBOSOMAL PROTEIN S6 MODIFICATION PROTEIN"/>
    <property type="match status" value="1"/>
</dbReference>
<dbReference type="RefSeq" id="WP_318296991.1">
    <property type="nucleotide sequence ID" value="NZ_BAAABQ010000042.1"/>
</dbReference>
<accession>A0ABR6BZI2</accession>
<dbReference type="SUPFAM" id="SSF56112">
    <property type="entry name" value="Protein kinase-like (PK-like)"/>
    <property type="match status" value="1"/>
</dbReference>
<dbReference type="InterPro" id="IPR013651">
    <property type="entry name" value="ATP-grasp_RimK-type"/>
</dbReference>
<dbReference type="Proteomes" id="UP000517916">
    <property type="component" value="Unassembled WGS sequence"/>
</dbReference>
<keyword evidence="1" id="KW-0547">Nucleotide-binding</keyword>
<dbReference type="Gene3D" id="3.90.1200.10">
    <property type="match status" value="1"/>
</dbReference>
<sequence>MLSPAHSVEVLDPHTGATDAAVLSGPDAFADVYLLTARTARAIALGRGLRERGALVINDPTAAAVCQHRVHMARRAAAGGLAFAPTLAFPRLSELVARMSRAGRRTTADLFPVVVKSTRRRRGELVVQVENLHELRALEPGWAREPVVVQSLLANDGWDRKLWVVGGQVYSALRRSPLDADNPPGTSSLPEVETSGRLRELALHAGKVFSLEVCGVDALLTQRGPVLVDVNAFPCCAALPGVPEALAALLLDAAARRARRLWTSSGRGAPAVLRPSPVVPEPGALAGLHHAVTKLVRAGHGRAELKVTRVRRKRGGGLVATYLAAPDDAAASPQIVVASLTERAVSVPGIGAKLADLGPAEPRDTWPNTFRSARCGLVVRPLAEDERLPGMRAALAPVPGSRLADQLAAACRLAVGDPGLRVLSIQATPVRYEPGSRCLVRYRIAVRPGTASRPHGELVLYGKVYRDIADAAAAHLIASHLWRAAAPFVARPLAALREFGLALSEAAGGAAHRGSVNGRQVLRPGRTEVDPGPFAAAAAVLAGLHTSGVPDGVREIASGPRTAVRVREWAELLAGQVPELAGDLGRLLAPLTAELSVLVATPRALVHGAFKPGQLIFTSPTSPVVGDFDGACAGDPALDLGCFLAHLRPRGSWARSAEGRAWYSSVRQVFLGAYVEDLRAAGLAPAVVAGIRRRADLFQAATLLKIASRQARRLGSPRPEEIGAAVAGARDCLRRFDSWAEGTW</sequence>
<proteinExistence type="predicted"/>
<evidence type="ECO:0000256" key="1">
    <source>
        <dbReference type="PROSITE-ProRule" id="PRU00409"/>
    </source>
</evidence>
<dbReference type="Pfam" id="PF01636">
    <property type="entry name" value="APH"/>
    <property type="match status" value="1"/>
</dbReference>
<dbReference type="PROSITE" id="PS50975">
    <property type="entry name" value="ATP_GRASP"/>
    <property type="match status" value="1"/>
</dbReference>
<organism evidence="3 4">
    <name type="scientific">Kutzneria viridogrisea</name>
    <dbReference type="NCBI Taxonomy" id="47990"/>
    <lineage>
        <taxon>Bacteria</taxon>
        <taxon>Bacillati</taxon>
        <taxon>Actinomycetota</taxon>
        <taxon>Actinomycetes</taxon>
        <taxon>Pseudonocardiales</taxon>
        <taxon>Pseudonocardiaceae</taxon>
        <taxon>Kutzneria</taxon>
    </lineage>
</organism>